<dbReference type="InterPro" id="IPR014752">
    <property type="entry name" value="Arrestin-like_C"/>
</dbReference>
<organism evidence="2">
    <name type="scientific">Absidia glauca</name>
    <name type="common">Pin mould</name>
    <dbReference type="NCBI Taxonomy" id="4829"/>
    <lineage>
        <taxon>Eukaryota</taxon>
        <taxon>Fungi</taxon>
        <taxon>Fungi incertae sedis</taxon>
        <taxon>Mucoromycota</taxon>
        <taxon>Mucoromycotina</taxon>
        <taxon>Mucoromycetes</taxon>
        <taxon>Mucorales</taxon>
        <taxon>Cunninghamellaceae</taxon>
        <taxon>Absidia</taxon>
    </lineage>
</organism>
<feature type="region of interest" description="Disordered" evidence="1">
    <location>
        <begin position="86"/>
        <end position="148"/>
    </location>
</feature>
<dbReference type="Proteomes" id="UP000078561">
    <property type="component" value="Unassembled WGS sequence"/>
</dbReference>
<dbReference type="Gene3D" id="2.60.40.640">
    <property type="match status" value="1"/>
</dbReference>
<feature type="compositionally biased region" description="Low complexity" evidence="1">
    <location>
        <begin position="111"/>
        <end position="135"/>
    </location>
</feature>
<accession>A0A168QCT3</accession>
<keyword evidence="3" id="KW-1185">Reference proteome</keyword>
<sequence length="556" mass="62469">MPPRLSLSLDENNLTGSSDQHVKGAIRITSDSSIQVLHLRVVFYGHAQVHGAQPGTSLSNGIFDYLEDRQLINTGIRITRRPSMVDDSSYPIAESSKDAMKRPPLPPTRYSNTSSALNNNSTFTTNSNDSGSSSASDDKKKSTKTALDKETERLIRRIALKERPEDAVIHPELADFDYPPARIYDLHSKVHNVRYRLVSPTASRLLPASFDHPHCPIRYYTIAVLLCKELETGTYYMAYARLPVLYAPRINVLSTTYAGLLRETDRLWLGNDSLLSRLLNSSHHYRHRHKTTALVKNYSNPSFVSVASSTSSLSSISHGVASSFLTHWWHRLTQSHTWIRLDRQGKYTKTLDCTLELPRRAFCRGQPLPFSVNLVNGAGIRIAMVTIEMKLVRRVVMTCSVAETVDSTVEFETTSTFYGDEVDVPDRSSTILTPPSTPPLKPEARQPFFLFTTREMKFDLSGVVTVPPTSPCTIMPELTRDTFEMVYDWVVKVRVLETKQGPRLDASLDDDSDRVTRYYASKTPSNSSVGSFSEYRTHVLEPPNMNIVIGNLESKS</sequence>
<evidence type="ECO:0000313" key="2">
    <source>
        <dbReference type="EMBL" id="SAM04320.1"/>
    </source>
</evidence>
<dbReference type="OMA" id="CHESEEC"/>
<name>A0A168QCT3_ABSGL</name>
<reference evidence="2" key="1">
    <citation type="submission" date="2016-04" db="EMBL/GenBank/DDBJ databases">
        <authorList>
            <person name="Evans L.H."/>
            <person name="Alamgir A."/>
            <person name="Owens N."/>
            <person name="Weber N.D."/>
            <person name="Virtaneva K."/>
            <person name="Barbian K."/>
            <person name="Babar A."/>
            <person name="Rosenke K."/>
        </authorList>
    </citation>
    <scope>NUCLEOTIDE SEQUENCE [LARGE SCALE GENOMIC DNA]</scope>
    <source>
        <strain evidence="2">CBS 101.48</strain>
    </source>
</reference>
<evidence type="ECO:0000256" key="1">
    <source>
        <dbReference type="SAM" id="MobiDB-lite"/>
    </source>
</evidence>
<gene>
    <name evidence="2" type="primary">ABSGL_10180.1 scaffold 11802</name>
</gene>
<dbReference type="OrthoDB" id="2372811at2759"/>
<proteinExistence type="predicted"/>
<feature type="compositionally biased region" description="Basic and acidic residues" evidence="1">
    <location>
        <begin position="136"/>
        <end position="148"/>
    </location>
</feature>
<dbReference type="EMBL" id="LT554356">
    <property type="protein sequence ID" value="SAM04320.1"/>
    <property type="molecule type" value="Genomic_DNA"/>
</dbReference>
<evidence type="ECO:0000313" key="3">
    <source>
        <dbReference type="Proteomes" id="UP000078561"/>
    </source>
</evidence>
<protein>
    <submittedName>
        <fullName evidence="2">Uncharacterized protein</fullName>
    </submittedName>
</protein>
<dbReference type="InParanoid" id="A0A168QCT3"/>
<dbReference type="AlphaFoldDB" id="A0A168QCT3"/>